<dbReference type="InterPro" id="IPR008422">
    <property type="entry name" value="KN_HD"/>
</dbReference>
<evidence type="ECO:0000256" key="7">
    <source>
        <dbReference type="SAM" id="MobiDB-lite"/>
    </source>
</evidence>
<evidence type="ECO:0000256" key="5">
    <source>
        <dbReference type="ARBA" id="ARBA00023242"/>
    </source>
</evidence>
<evidence type="ECO:0000313" key="9">
    <source>
        <dbReference type="EMBL" id="KAL3311253.1"/>
    </source>
</evidence>
<protein>
    <submittedName>
        <fullName evidence="9">Dorsal-ventral patterning tolloid-like protein 1</fullName>
    </submittedName>
</protein>
<accession>A0ABD2PVZ9</accession>
<feature type="domain" description="Homeobox" evidence="8">
    <location>
        <begin position="300"/>
        <end position="363"/>
    </location>
</feature>
<dbReference type="EMBL" id="JBJKFK010002337">
    <property type="protein sequence ID" value="KAL3311253.1"/>
    <property type="molecule type" value="Genomic_DNA"/>
</dbReference>
<gene>
    <name evidence="9" type="primary">TLL1_2</name>
    <name evidence="9" type="ORF">Ciccas_010167</name>
</gene>
<dbReference type="InterPro" id="IPR009057">
    <property type="entry name" value="Homeodomain-like_sf"/>
</dbReference>
<keyword evidence="5 6" id="KW-0539">Nucleus</keyword>
<feature type="compositionally biased region" description="Polar residues" evidence="7">
    <location>
        <begin position="238"/>
        <end position="251"/>
    </location>
</feature>
<reference evidence="9 10" key="1">
    <citation type="submission" date="2024-11" db="EMBL/GenBank/DDBJ databases">
        <title>Adaptive evolution of stress response genes in parasites aligns with host niche diversity.</title>
        <authorList>
            <person name="Hahn C."/>
            <person name="Resl P."/>
        </authorList>
    </citation>
    <scope>NUCLEOTIDE SEQUENCE [LARGE SCALE GENOMIC DNA]</scope>
    <source>
        <strain evidence="9">EGGRZ-B1_66</strain>
        <tissue evidence="9">Body</tissue>
    </source>
</reference>
<dbReference type="Pfam" id="PF05920">
    <property type="entry name" value="Homeobox_KN"/>
    <property type="match status" value="1"/>
</dbReference>
<dbReference type="Proteomes" id="UP001626550">
    <property type="component" value="Unassembled WGS sequence"/>
</dbReference>
<feature type="region of interest" description="Disordered" evidence="7">
    <location>
        <begin position="372"/>
        <end position="457"/>
    </location>
</feature>
<evidence type="ECO:0000256" key="2">
    <source>
        <dbReference type="ARBA" id="ARBA00008446"/>
    </source>
</evidence>
<feature type="region of interest" description="Disordered" evidence="7">
    <location>
        <begin position="41"/>
        <end position="142"/>
    </location>
</feature>
<dbReference type="Gene3D" id="1.10.10.60">
    <property type="entry name" value="Homeodomain-like"/>
    <property type="match status" value="1"/>
</dbReference>
<dbReference type="FunFam" id="1.10.10.60:FF:000003">
    <property type="entry name" value="Iroquois-class homeobox protein IRX"/>
    <property type="match status" value="1"/>
</dbReference>
<dbReference type="GO" id="GO:0003677">
    <property type="term" value="F:DNA binding"/>
    <property type="evidence" value="ECO:0007669"/>
    <property type="project" value="UniProtKB-UniRule"/>
</dbReference>
<dbReference type="GO" id="GO:0005634">
    <property type="term" value="C:nucleus"/>
    <property type="evidence" value="ECO:0007669"/>
    <property type="project" value="UniProtKB-SubCell"/>
</dbReference>
<evidence type="ECO:0000256" key="4">
    <source>
        <dbReference type="ARBA" id="ARBA00023155"/>
    </source>
</evidence>
<dbReference type="InterPro" id="IPR001356">
    <property type="entry name" value="HD"/>
</dbReference>
<proteinExistence type="inferred from homology"/>
<feature type="DNA-binding region" description="Homeobox" evidence="6">
    <location>
        <begin position="302"/>
        <end position="364"/>
    </location>
</feature>
<comment type="similarity">
    <text evidence="2">Belongs to the TALE/IRO homeobox family.</text>
</comment>
<dbReference type="PANTHER" id="PTHR11211">
    <property type="entry name" value="IROQUOIS-CLASS HOMEODOMAIN PROTEIN IRX"/>
    <property type="match status" value="1"/>
</dbReference>
<evidence type="ECO:0000256" key="3">
    <source>
        <dbReference type="ARBA" id="ARBA00023125"/>
    </source>
</evidence>
<name>A0ABD2PVZ9_9PLAT</name>
<evidence type="ECO:0000259" key="8">
    <source>
        <dbReference type="PROSITE" id="PS50071"/>
    </source>
</evidence>
<sequence>MLNISNFLQRLKGSPVMQTLQDSRPPAIDLSPEFLKNLVPMCNGNRSADGSQNNTLSEQTGLSIDGKVSPPPCHSFHPIQEMCSSSSGGPTSPEDHSSPKIPKLNTSPSPLTPFPSRSEEEDKNTLLPTPQRATYSFPPNFPKMPPNPLGSNALMPNLDRAKLQQCMEQALQKFTKDNNMAKDELIFRELIGKFMQEGPPKLAPRPQDRPSFPATSGATDFAKLSKLNLQRPPPNFFKRSSPNGSSCTSLSEELKNQKNPKNLLMDNAENWRQFQQAAYANNLDPHILALYQNVPAGQPAGSAPRRKNATRETTSMLKAWLNEHRKNPYPTKGEKIMLAIITRMSLTQVSTWFANARRRLKKENKVTWTLRSTSHADEDGEDSDDDQNSLDGEFDLDEETEATDLRGSRKRPQADSGDEPPSKAKIWSVVEITEPNTPATSTPIGKSNRPEDESPTARLQKISQWLMNSETARQRDSKPDLAMIQQLMASALAQREENQQASAEN</sequence>
<dbReference type="SMART" id="SM00389">
    <property type="entry name" value="HOX"/>
    <property type="match status" value="1"/>
</dbReference>
<dbReference type="InterPro" id="IPR017970">
    <property type="entry name" value="Homeobox_CS"/>
</dbReference>
<feature type="region of interest" description="Disordered" evidence="7">
    <location>
        <begin position="197"/>
        <end position="259"/>
    </location>
</feature>
<dbReference type="PROSITE" id="PS50071">
    <property type="entry name" value="HOMEOBOX_2"/>
    <property type="match status" value="1"/>
</dbReference>
<evidence type="ECO:0000256" key="1">
    <source>
        <dbReference type="ARBA" id="ARBA00004123"/>
    </source>
</evidence>
<dbReference type="PROSITE" id="PS00027">
    <property type="entry name" value="HOMEOBOX_1"/>
    <property type="match status" value="1"/>
</dbReference>
<feature type="compositionally biased region" description="Acidic residues" evidence="7">
    <location>
        <begin position="378"/>
        <end position="402"/>
    </location>
</feature>
<evidence type="ECO:0000313" key="10">
    <source>
        <dbReference type="Proteomes" id="UP001626550"/>
    </source>
</evidence>
<dbReference type="SUPFAM" id="SSF46689">
    <property type="entry name" value="Homeodomain-like"/>
    <property type="match status" value="1"/>
</dbReference>
<comment type="caution">
    <text evidence="9">The sequence shown here is derived from an EMBL/GenBank/DDBJ whole genome shotgun (WGS) entry which is preliminary data.</text>
</comment>
<dbReference type="PANTHER" id="PTHR11211:SF40">
    <property type="entry name" value="MIRROR, ISOFORM C"/>
    <property type="match status" value="1"/>
</dbReference>
<keyword evidence="4 6" id="KW-0371">Homeobox</keyword>
<keyword evidence="10" id="KW-1185">Reference proteome</keyword>
<comment type="subcellular location">
    <subcellularLocation>
        <location evidence="1 6">Nucleus</location>
    </subcellularLocation>
</comment>
<evidence type="ECO:0000256" key="6">
    <source>
        <dbReference type="PROSITE-ProRule" id="PRU00108"/>
    </source>
</evidence>
<keyword evidence="3 6" id="KW-0238">DNA-binding</keyword>
<feature type="compositionally biased region" description="Polar residues" evidence="7">
    <location>
        <begin position="434"/>
        <end position="445"/>
    </location>
</feature>
<organism evidence="9 10">
    <name type="scientific">Cichlidogyrus casuarinus</name>
    <dbReference type="NCBI Taxonomy" id="1844966"/>
    <lineage>
        <taxon>Eukaryota</taxon>
        <taxon>Metazoa</taxon>
        <taxon>Spiralia</taxon>
        <taxon>Lophotrochozoa</taxon>
        <taxon>Platyhelminthes</taxon>
        <taxon>Monogenea</taxon>
        <taxon>Monopisthocotylea</taxon>
        <taxon>Dactylogyridea</taxon>
        <taxon>Ancyrocephalidae</taxon>
        <taxon>Cichlidogyrus</taxon>
    </lineage>
</organism>
<dbReference type="CDD" id="cd00086">
    <property type="entry name" value="homeodomain"/>
    <property type="match status" value="1"/>
</dbReference>
<dbReference type="AlphaFoldDB" id="A0ABD2PVZ9"/>
<feature type="compositionally biased region" description="Polar residues" evidence="7">
    <location>
        <begin position="44"/>
        <end position="62"/>
    </location>
</feature>